<evidence type="ECO:0000313" key="3">
    <source>
        <dbReference type="Proteomes" id="UP001151760"/>
    </source>
</evidence>
<reference evidence="2" key="1">
    <citation type="journal article" date="2022" name="Int. J. Mol. Sci.">
        <title>Draft Genome of Tanacetum Coccineum: Genomic Comparison of Closely Related Tanacetum-Family Plants.</title>
        <authorList>
            <person name="Yamashiro T."/>
            <person name="Shiraishi A."/>
            <person name="Nakayama K."/>
            <person name="Satake H."/>
        </authorList>
    </citation>
    <scope>NUCLEOTIDE SEQUENCE</scope>
</reference>
<comment type="caution">
    <text evidence="2">The sequence shown here is derived from an EMBL/GenBank/DDBJ whole genome shotgun (WGS) entry which is preliminary data.</text>
</comment>
<evidence type="ECO:0000313" key="2">
    <source>
        <dbReference type="EMBL" id="GJS82861.1"/>
    </source>
</evidence>
<feature type="compositionally biased region" description="Basic and acidic residues" evidence="1">
    <location>
        <begin position="111"/>
        <end position="136"/>
    </location>
</feature>
<dbReference type="Proteomes" id="UP001151760">
    <property type="component" value="Unassembled WGS sequence"/>
</dbReference>
<feature type="compositionally biased region" description="Basic and acidic residues" evidence="1">
    <location>
        <begin position="175"/>
        <end position="191"/>
    </location>
</feature>
<name>A0ABQ4Z0V8_9ASTR</name>
<feature type="compositionally biased region" description="Basic and acidic residues" evidence="1">
    <location>
        <begin position="86"/>
        <end position="104"/>
    </location>
</feature>
<keyword evidence="3" id="KW-1185">Reference proteome</keyword>
<feature type="region of interest" description="Disordered" evidence="1">
    <location>
        <begin position="85"/>
        <end position="204"/>
    </location>
</feature>
<accession>A0ABQ4Z0V8</accession>
<gene>
    <name evidence="2" type="ORF">Tco_0749402</name>
</gene>
<evidence type="ECO:0000256" key="1">
    <source>
        <dbReference type="SAM" id="MobiDB-lite"/>
    </source>
</evidence>
<feature type="compositionally biased region" description="Polar residues" evidence="1">
    <location>
        <begin position="158"/>
        <end position="173"/>
    </location>
</feature>
<protein>
    <submittedName>
        <fullName evidence="2">Uncharacterized protein</fullName>
    </submittedName>
</protein>
<sequence>MIEKNVTESLNVVVLARSSSQPKSTYEEAASLSEFKLTKILIDKMEKNKSYDKADYKRELYDALVKSYQTDKDLFDTYGKVFTLKRSREDKDKDQDPSVRSDRGTKRRKSSKEAKSSRDSRSKEKKSSRTSKDASHSQHKPSGKSAHAEEPNHAVNDSRVQQDQEFDTGNNDEQPTDKEVSKDDWFKKPERPPTPNSDWNKRQHDTTERLNWHNPEGKLYPFDFSIPLPLIPDHRGHQVIPQDFFINNDLEYLKGRDLSRRDGTLNNVRTVLHDIAKGITMEYLPKRKWSGLDKRRARVTVQDIDKQLYERRLM</sequence>
<dbReference type="EMBL" id="BQNB010010857">
    <property type="protein sequence ID" value="GJS82861.1"/>
    <property type="molecule type" value="Genomic_DNA"/>
</dbReference>
<reference evidence="2" key="2">
    <citation type="submission" date="2022-01" db="EMBL/GenBank/DDBJ databases">
        <authorList>
            <person name="Yamashiro T."/>
            <person name="Shiraishi A."/>
            <person name="Satake H."/>
            <person name="Nakayama K."/>
        </authorList>
    </citation>
    <scope>NUCLEOTIDE SEQUENCE</scope>
</reference>
<proteinExistence type="predicted"/>
<organism evidence="2 3">
    <name type="scientific">Tanacetum coccineum</name>
    <dbReference type="NCBI Taxonomy" id="301880"/>
    <lineage>
        <taxon>Eukaryota</taxon>
        <taxon>Viridiplantae</taxon>
        <taxon>Streptophyta</taxon>
        <taxon>Embryophyta</taxon>
        <taxon>Tracheophyta</taxon>
        <taxon>Spermatophyta</taxon>
        <taxon>Magnoliopsida</taxon>
        <taxon>eudicotyledons</taxon>
        <taxon>Gunneridae</taxon>
        <taxon>Pentapetalae</taxon>
        <taxon>asterids</taxon>
        <taxon>campanulids</taxon>
        <taxon>Asterales</taxon>
        <taxon>Asteraceae</taxon>
        <taxon>Asteroideae</taxon>
        <taxon>Anthemideae</taxon>
        <taxon>Anthemidinae</taxon>
        <taxon>Tanacetum</taxon>
    </lineage>
</organism>